<feature type="compositionally biased region" description="Basic and acidic residues" evidence="1">
    <location>
        <begin position="501"/>
        <end position="514"/>
    </location>
</feature>
<dbReference type="Proteomes" id="UP001432322">
    <property type="component" value="Unassembled WGS sequence"/>
</dbReference>
<dbReference type="GO" id="GO:0005884">
    <property type="term" value="C:actin filament"/>
    <property type="evidence" value="ECO:0007669"/>
    <property type="project" value="TreeGrafter"/>
</dbReference>
<name>A0AAV5W841_9BILA</name>
<feature type="compositionally biased region" description="Pro residues" evidence="1">
    <location>
        <begin position="604"/>
        <end position="613"/>
    </location>
</feature>
<feature type="compositionally biased region" description="Pro residues" evidence="1">
    <location>
        <begin position="280"/>
        <end position="290"/>
    </location>
</feature>
<dbReference type="GO" id="GO:0030041">
    <property type="term" value="P:actin filament polymerization"/>
    <property type="evidence" value="ECO:0007669"/>
    <property type="project" value="TreeGrafter"/>
</dbReference>
<dbReference type="AlphaFoldDB" id="A0AAV5W841"/>
<feature type="region of interest" description="Disordered" evidence="1">
    <location>
        <begin position="381"/>
        <end position="575"/>
    </location>
</feature>
<reference evidence="2" key="1">
    <citation type="submission" date="2023-10" db="EMBL/GenBank/DDBJ databases">
        <title>Genome assembly of Pristionchus species.</title>
        <authorList>
            <person name="Yoshida K."/>
            <person name="Sommer R.J."/>
        </authorList>
    </citation>
    <scope>NUCLEOTIDE SEQUENCE</scope>
    <source>
        <strain evidence="2">RS5133</strain>
    </source>
</reference>
<gene>
    <name evidence="2" type="ORF">PFISCL1PPCAC_19294</name>
</gene>
<evidence type="ECO:0000313" key="2">
    <source>
        <dbReference type="EMBL" id="GMT27997.1"/>
    </source>
</evidence>
<feature type="compositionally biased region" description="Acidic residues" evidence="1">
    <location>
        <begin position="1"/>
        <end position="15"/>
    </location>
</feature>
<feature type="non-terminal residue" evidence="2">
    <location>
        <position position="1"/>
    </location>
</feature>
<sequence>FSMDVDEGEVVDDIDEKSPKKDMFPKLVTMLDQPVAKKKKTTSLAKYASLGWGDMMTTRVAAPPQPERDTRAPPEDDHRRRYDDRSGYAPPAPIAPAKPAISNMTPKELHAESCRLMSMQGPKLLQLSNGELQALVIEAIELEIAYQKHFERTNTLIEQVNEMARLEEGKLESLLHEANSFPPSDLPPLGDILVANVRNLLDNRRKARDPSAFIQQPMMLPPEEPVAHVSHPYAAPVLTPSFNPLVPPPGVGGGGPPGAPMMMMMNAPPPSGGGLVFDPSAPPPSLPPPSSTAAPLPTDFSIPPPDFSRPPPPMGGGGAPPPSILAPPSMIIPMNTAIPPPDFSSVPLLPTMNPSLPPPSLPMDMSKPPPRMHNPMVRLTFHDEMGSPGQGDATPPHSHSSTLSAPPPAPHPSLMGAPSNERSGGGGGVVPSPGFDSIHSNAGIQAVVRVLGMSNSPQRGKPMGGGSGQTDRVERGEPQSLLSLRLHPPPGTSPLVGGSPRMDRRERERHDSHSNRHISPSPQKKFIPSHPVVLRREEERAAVPPPRTPPHEEPDEEEEAKTVEAPPVEVTPLVAPPPVPFMMDVMMMDDMPSFQPMVDDGPPMLEPPPPVPVLNPIEETPPTQSPPSDPVVREDEETTADRAPKEEEELPSVE</sequence>
<feature type="compositionally biased region" description="Pro residues" evidence="1">
    <location>
        <begin position="302"/>
        <end position="324"/>
    </location>
</feature>
<feature type="region of interest" description="Disordered" evidence="1">
    <location>
        <begin position="1"/>
        <end position="21"/>
    </location>
</feature>
<feature type="region of interest" description="Disordered" evidence="1">
    <location>
        <begin position="592"/>
        <end position="654"/>
    </location>
</feature>
<accession>A0AAV5W841</accession>
<proteinExistence type="predicted"/>
<protein>
    <submittedName>
        <fullName evidence="2">Uncharacterized protein</fullName>
    </submittedName>
</protein>
<dbReference type="PANTHER" id="PTHR45691">
    <property type="entry name" value="PROTEIN DIAPHANOUS"/>
    <property type="match status" value="1"/>
</dbReference>
<dbReference type="InterPro" id="IPR051412">
    <property type="entry name" value="Formin_Homology_Diaphanous_sf"/>
</dbReference>
<feature type="region of interest" description="Disordered" evidence="1">
    <location>
        <begin position="272"/>
        <end position="324"/>
    </location>
</feature>
<evidence type="ECO:0000256" key="1">
    <source>
        <dbReference type="SAM" id="MobiDB-lite"/>
    </source>
</evidence>
<feature type="region of interest" description="Disordered" evidence="1">
    <location>
        <begin position="55"/>
        <end position="100"/>
    </location>
</feature>
<comment type="caution">
    <text evidence="2">The sequence shown here is derived from an EMBL/GenBank/DDBJ whole genome shotgun (WGS) entry which is preliminary data.</text>
</comment>
<dbReference type="EMBL" id="BTSY01000005">
    <property type="protein sequence ID" value="GMT27997.1"/>
    <property type="molecule type" value="Genomic_DNA"/>
</dbReference>
<evidence type="ECO:0000313" key="3">
    <source>
        <dbReference type="Proteomes" id="UP001432322"/>
    </source>
</evidence>
<feature type="compositionally biased region" description="Basic and acidic residues" evidence="1">
    <location>
        <begin position="66"/>
        <end position="86"/>
    </location>
</feature>
<dbReference type="PANTHER" id="PTHR45691:SF6">
    <property type="entry name" value="PROTEIN DIAPHANOUS"/>
    <property type="match status" value="1"/>
</dbReference>
<feature type="compositionally biased region" description="Low complexity" evidence="1">
    <location>
        <begin position="393"/>
        <end position="404"/>
    </location>
</feature>
<organism evidence="2 3">
    <name type="scientific">Pristionchus fissidentatus</name>
    <dbReference type="NCBI Taxonomy" id="1538716"/>
    <lineage>
        <taxon>Eukaryota</taxon>
        <taxon>Metazoa</taxon>
        <taxon>Ecdysozoa</taxon>
        <taxon>Nematoda</taxon>
        <taxon>Chromadorea</taxon>
        <taxon>Rhabditida</taxon>
        <taxon>Rhabditina</taxon>
        <taxon>Diplogasteromorpha</taxon>
        <taxon>Diplogasteroidea</taxon>
        <taxon>Neodiplogasteridae</taxon>
        <taxon>Pristionchus</taxon>
    </lineage>
</organism>
<keyword evidence="3" id="KW-1185">Reference proteome</keyword>
<feature type="compositionally biased region" description="Low complexity" evidence="1">
    <location>
        <begin position="291"/>
        <end position="301"/>
    </location>
</feature>